<dbReference type="GeneID" id="17296862"/>
<sequence length="233" mass="26985">MKRVLVLLLLLTRCLHPSFSSSPLRPAAYPRADGALPPEWKSAKDRRGREYYYHVRTKKATWSFPERRTLVFSRFPIDPTIVPSFPVIRVRPAEEFVSQLQNKTKAVLVFYMPQVIRNPVFNNSFLLLRQTETLGYQEDEATAIEDITDCMAKTNSSTSTPYVTWKSPFTIREGSFYHFRSSTQGNPAVLSGRWWMLQETCGTFSGLNMLMRSDELYMHLFLILGGPWLFEKL</sequence>
<protein>
    <recommendedName>
        <fullName evidence="2">WW domain-containing protein</fullName>
    </recommendedName>
</protein>
<dbReference type="PaxDb" id="55529-EKX40052"/>
<keyword evidence="1" id="KW-0732">Signal</keyword>
<keyword evidence="5" id="KW-1185">Reference proteome</keyword>
<accession>L1IVB0</accession>
<proteinExistence type="predicted"/>
<dbReference type="PROSITE" id="PS50020">
    <property type="entry name" value="WW_DOMAIN_2"/>
    <property type="match status" value="1"/>
</dbReference>
<evidence type="ECO:0000259" key="2">
    <source>
        <dbReference type="PROSITE" id="PS50020"/>
    </source>
</evidence>
<dbReference type="AlphaFoldDB" id="L1IVB0"/>
<evidence type="ECO:0000313" key="5">
    <source>
        <dbReference type="Proteomes" id="UP000011087"/>
    </source>
</evidence>
<reference evidence="3 5" key="1">
    <citation type="journal article" date="2012" name="Nature">
        <title>Algal genomes reveal evolutionary mosaicism and the fate of nucleomorphs.</title>
        <authorList>
            <consortium name="DOE Joint Genome Institute"/>
            <person name="Curtis B.A."/>
            <person name="Tanifuji G."/>
            <person name="Burki F."/>
            <person name="Gruber A."/>
            <person name="Irimia M."/>
            <person name="Maruyama S."/>
            <person name="Arias M.C."/>
            <person name="Ball S.G."/>
            <person name="Gile G.H."/>
            <person name="Hirakawa Y."/>
            <person name="Hopkins J.F."/>
            <person name="Kuo A."/>
            <person name="Rensing S.A."/>
            <person name="Schmutz J."/>
            <person name="Symeonidi A."/>
            <person name="Elias M."/>
            <person name="Eveleigh R.J."/>
            <person name="Herman E.K."/>
            <person name="Klute M.J."/>
            <person name="Nakayama T."/>
            <person name="Obornik M."/>
            <person name="Reyes-Prieto A."/>
            <person name="Armbrust E.V."/>
            <person name="Aves S.J."/>
            <person name="Beiko R.G."/>
            <person name="Coutinho P."/>
            <person name="Dacks J.B."/>
            <person name="Durnford D.G."/>
            <person name="Fast N.M."/>
            <person name="Green B.R."/>
            <person name="Grisdale C.J."/>
            <person name="Hempel F."/>
            <person name="Henrissat B."/>
            <person name="Hoppner M.P."/>
            <person name="Ishida K."/>
            <person name="Kim E."/>
            <person name="Koreny L."/>
            <person name="Kroth P.G."/>
            <person name="Liu Y."/>
            <person name="Malik S.B."/>
            <person name="Maier U.G."/>
            <person name="McRose D."/>
            <person name="Mock T."/>
            <person name="Neilson J.A."/>
            <person name="Onodera N.T."/>
            <person name="Poole A.M."/>
            <person name="Pritham E.J."/>
            <person name="Richards T.A."/>
            <person name="Rocap G."/>
            <person name="Roy S.W."/>
            <person name="Sarai C."/>
            <person name="Schaack S."/>
            <person name="Shirato S."/>
            <person name="Slamovits C.H."/>
            <person name="Spencer D.F."/>
            <person name="Suzuki S."/>
            <person name="Worden A.Z."/>
            <person name="Zauner S."/>
            <person name="Barry K."/>
            <person name="Bell C."/>
            <person name="Bharti A.K."/>
            <person name="Crow J.A."/>
            <person name="Grimwood J."/>
            <person name="Kramer R."/>
            <person name="Lindquist E."/>
            <person name="Lucas S."/>
            <person name="Salamov A."/>
            <person name="McFadden G.I."/>
            <person name="Lane C.E."/>
            <person name="Keeling P.J."/>
            <person name="Gray M.W."/>
            <person name="Grigoriev I.V."/>
            <person name="Archibald J.M."/>
        </authorList>
    </citation>
    <scope>NUCLEOTIDE SEQUENCE</scope>
    <source>
        <strain evidence="3 5">CCMP2712</strain>
    </source>
</reference>
<dbReference type="HOGENOM" id="CLU_1192546_0_0_1"/>
<feature type="signal peptide" evidence="1">
    <location>
        <begin position="1"/>
        <end position="20"/>
    </location>
</feature>
<dbReference type="InterPro" id="IPR001202">
    <property type="entry name" value="WW_dom"/>
</dbReference>
<dbReference type="Pfam" id="PF00397">
    <property type="entry name" value="WW"/>
    <property type="match status" value="1"/>
</dbReference>
<dbReference type="SUPFAM" id="SSF51045">
    <property type="entry name" value="WW domain"/>
    <property type="match status" value="1"/>
</dbReference>
<gene>
    <name evidence="3" type="ORF">GUITHDRAFT_154226</name>
</gene>
<dbReference type="EMBL" id="JH993034">
    <property type="protein sequence ID" value="EKX40052.1"/>
    <property type="molecule type" value="Genomic_DNA"/>
</dbReference>
<feature type="non-terminal residue" evidence="3">
    <location>
        <position position="1"/>
    </location>
</feature>
<dbReference type="KEGG" id="gtt:GUITHDRAFT_154226"/>
<dbReference type="Gene3D" id="2.20.70.10">
    <property type="match status" value="1"/>
</dbReference>
<dbReference type="CDD" id="cd00201">
    <property type="entry name" value="WW"/>
    <property type="match status" value="1"/>
</dbReference>
<dbReference type="Proteomes" id="UP000011087">
    <property type="component" value="Unassembled WGS sequence"/>
</dbReference>
<evidence type="ECO:0000313" key="4">
    <source>
        <dbReference type="EnsemblProtists" id="EKX40052"/>
    </source>
</evidence>
<evidence type="ECO:0000256" key="1">
    <source>
        <dbReference type="SAM" id="SignalP"/>
    </source>
</evidence>
<feature type="domain" description="WW" evidence="2">
    <location>
        <begin position="34"/>
        <end position="67"/>
    </location>
</feature>
<name>L1IVB0_GUITC</name>
<reference evidence="4" key="3">
    <citation type="submission" date="2016-03" db="UniProtKB">
        <authorList>
            <consortium name="EnsemblProtists"/>
        </authorList>
    </citation>
    <scope>IDENTIFICATION</scope>
</reference>
<dbReference type="SMART" id="SM00456">
    <property type="entry name" value="WW"/>
    <property type="match status" value="1"/>
</dbReference>
<evidence type="ECO:0000313" key="3">
    <source>
        <dbReference type="EMBL" id="EKX40052.1"/>
    </source>
</evidence>
<dbReference type="InterPro" id="IPR036020">
    <property type="entry name" value="WW_dom_sf"/>
</dbReference>
<organism evidence="3">
    <name type="scientific">Guillardia theta (strain CCMP2712)</name>
    <name type="common">Cryptophyte</name>
    <dbReference type="NCBI Taxonomy" id="905079"/>
    <lineage>
        <taxon>Eukaryota</taxon>
        <taxon>Cryptophyceae</taxon>
        <taxon>Pyrenomonadales</taxon>
        <taxon>Geminigeraceae</taxon>
        <taxon>Guillardia</taxon>
    </lineage>
</organism>
<feature type="chain" id="PRO_5008770478" description="WW domain-containing protein" evidence="1">
    <location>
        <begin position="21"/>
        <end position="233"/>
    </location>
</feature>
<reference evidence="5" key="2">
    <citation type="submission" date="2012-11" db="EMBL/GenBank/DDBJ databases">
        <authorList>
            <person name="Kuo A."/>
            <person name="Curtis B.A."/>
            <person name="Tanifuji G."/>
            <person name="Burki F."/>
            <person name="Gruber A."/>
            <person name="Irimia M."/>
            <person name="Maruyama S."/>
            <person name="Arias M.C."/>
            <person name="Ball S.G."/>
            <person name="Gile G.H."/>
            <person name="Hirakawa Y."/>
            <person name="Hopkins J.F."/>
            <person name="Rensing S.A."/>
            <person name="Schmutz J."/>
            <person name="Symeonidi A."/>
            <person name="Elias M."/>
            <person name="Eveleigh R.J."/>
            <person name="Herman E.K."/>
            <person name="Klute M.J."/>
            <person name="Nakayama T."/>
            <person name="Obornik M."/>
            <person name="Reyes-Prieto A."/>
            <person name="Armbrust E.V."/>
            <person name="Aves S.J."/>
            <person name="Beiko R.G."/>
            <person name="Coutinho P."/>
            <person name="Dacks J.B."/>
            <person name="Durnford D.G."/>
            <person name="Fast N.M."/>
            <person name="Green B.R."/>
            <person name="Grisdale C."/>
            <person name="Hempe F."/>
            <person name="Henrissat B."/>
            <person name="Hoppner M.P."/>
            <person name="Ishida K.-I."/>
            <person name="Kim E."/>
            <person name="Koreny L."/>
            <person name="Kroth P.G."/>
            <person name="Liu Y."/>
            <person name="Malik S.-B."/>
            <person name="Maier U.G."/>
            <person name="McRose D."/>
            <person name="Mock T."/>
            <person name="Neilson J.A."/>
            <person name="Onodera N.T."/>
            <person name="Poole A.M."/>
            <person name="Pritham E.J."/>
            <person name="Richards T.A."/>
            <person name="Rocap G."/>
            <person name="Roy S.W."/>
            <person name="Sarai C."/>
            <person name="Schaack S."/>
            <person name="Shirato S."/>
            <person name="Slamovits C.H."/>
            <person name="Spencer D.F."/>
            <person name="Suzuki S."/>
            <person name="Worden A.Z."/>
            <person name="Zauner S."/>
            <person name="Barry K."/>
            <person name="Bell C."/>
            <person name="Bharti A.K."/>
            <person name="Crow J.A."/>
            <person name="Grimwood J."/>
            <person name="Kramer R."/>
            <person name="Lindquist E."/>
            <person name="Lucas S."/>
            <person name="Salamov A."/>
            <person name="McFadden G.I."/>
            <person name="Lane C.E."/>
            <person name="Keeling P.J."/>
            <person name="Gray M.W."/>
            <person name="Grigoriev I.V."/>
            <person name="Archibald J.M."/>
        </authorList>
    </citation>
    <scope>NUCLEOTIDE SEQUENCE</scope>
    <source>
        <strain evidence="5">CCMP2712</strain>
    </source>
</reference>
<dbReference type="EnsemblProtists" id="EKX40052">
    <property type="protein sequence ID" value="EKX40052"/>
    <property type="gene ID" value="GUITHDRAFT_154226"/>
</dbReference>
<dbReference type="OrthoDB" id="187617at2759"/>
<dbReference type="RefSeq" id="XP_005827032.1">
    <property type="nucleotide sequence ID" value="XM_005826975.1"/>
</dbReference>